<organism evidence="1 2">
    <name type="scientific">Paenibacillus sepulcri</name>
    <dbReference type="NCBI Taxonomy" id="359917"/>
    <lineage>
        <taxon>Bacteria</taxon>
        <taxon>Bacillati</taxon>
        <taxon>Bacillota</taxon>
        <taxon>Bacilli</taxon>
        <taxon>Bacillales</taxon>
        <taxon>Paenibacillaceae</taxon>
        <taxon>Paenibacillus</taxon>
    </lineage>
</organism>
<gene>
    <name evidence="1" type="ORF">K0U00_27115</name>
</gene>
<evidence type="ECO:0000313" key="1">
    <source>
        <dbReference type="EMBL" id="MBW7457719.1"/>
    </source>
</evidence>
<evidence type="ECO:0000313" key="2">
    <source>
        <dbReference type="Proteomes" id="UP001519887"/>
    </source>
</evidence>
<sequence>MPNDRNTSITFHHVMNDLAMLNDTWDKLAETAKQFTAKTGKAFVDGTDLIYNALRDQSDGEIYYSKADKSLIADTNPQNKKAYDFTVKGIQDQ</sequence>
<keyword evidence="2" id="KW-1185">Reference proteome</keyword>
<dbReference type="EMBL" id="JAHZIK010000940">
    <property type="protein sequence ID" value="MBW7457719.1"/>
    <property type="molecule type" value="Genomic_DNA"/>
</dbReference>
<proteinExistence type="predicted"/>
<reference evidence="1 2" key="1">
    <citation type="submission" date="2021-07" db="EMBL/GenBank/DDBJ databases">
        <title>Paenibacillus radiodurans sp. nov., isolated from the southeastern edge of Tengger Desert.</title>
        <authorList>
            <person name="Zhang G."/>
        </authorList>
    </citation>
    <scope>NUCLEOTIDE SEQUENCE [LARGE SCALE GENOMIC DNA]</scope>
    <source>
        <strain evidence="1 2">CCM 7311</strain>
    </source>
</reference>
<protein>
    <submittedName>
        <fullName evidence="1">Uncharacterized protein</fullName>
    </submittedName>
</protein>
<dbReference type="Proteomes" id="UP001519887">
    <property type="component" value="Unassembled WGS sequence"/>
</dbReference>
<dbReference type="Gene3D" id="3.40.190.10">
    <property type="entry name" value="Periplasmic binding protein-like II"/>
    <property type="match status" value="1"/>
</dbReference>
<accession>A0ABS7C9Y9</accession>
<name>A0ABS7C9Y9_9BACL</name>
<comment type="caution">
    <text evidence="1">The sequence shown here is derived from an EMBL/GenBank/DDBJ whole genome shotgun (WGS) entry which is preliminary data.</text>
</comment>